<keyword evidence="1" id="KW-1133">Transmembrane helix</keyword>
<keyword evidence="1" id="KW-0812">Transmembrane</keyword>
<organism evidence="2 3">
    <name type="scientific">Zymoseptoria brevis</name>
    <dbReference type="NCBI Taxonomy" id="1047168"/>
    <lineage>
        <taxon>Eukaryota</taxon>
        <taxon>Fungi</taxon>
        <taxon>Dikarya</taxon>
        <taxon>Ascomycota</taxon>
        <taxon>Pezizomycotina</taxon>
        <taxon>Dothideomycetes</taxon>
        <taxon>Dothideomycetidae</taxon>
        <taxon>Mycosphaerellales</taxon>
        <taxon>Mycosphaerellaceae</taxon>
        <taxon>Zymoseptoria</taxon>
    </lineage>
</organism>
<reference evidence="2 3" key="1">
    <citation type="submission" date="2015-03" db="EMBL/GenBank/DDBJ databases">
        <title>RNA-seq based gene annotation and comparative genomics of four Zymoseptoria species reveal species-specific pathogenicity related genes and transposable element activity.</title>
        <authorList>
            <person name="Grandaubert J."/>
            <person name="Bhattacharyya A."/>
            <person name="Stukenbrock E.H."/>
        </authorList>
    </citation>
    <scope>NUCLEOTIDE SEQUENCE [LARGE SCALE GENOMIC DNA]</scope>
    <source>
        <strain evidence="2 3">Zb18110</strain>
    </source>
</reference>
<keyword evidence="3" id="KW-1185">Reference proteome</keyword>
<dbReference type="EMBL" id="LAFY01000321">
    <property type="protein sequence ID" value="KJY00433.1"/>
    <property type="molecule type" value="Genomic_DNA"/>
</dbReference>
<proteinExistence type="predicted"/>
<evidence type="ECO:0000256" key="1">
    <source>
        <dbReference type="SAM" id="Phobius"/>
    </source>
</evidence>
<keyword evidence="1" id="KW-0472">Membrane</keyword>
<comment type="caution">
    <text evidence="2">The sequence shown here is derived from an EMBL/GenBank/DDBJ whole genome shotgun (WGS) entry which is preliminary data.</text>
</comment>
<evidence type="ECO:0000313" key="3">
    <source>
        <dbReference type="Proteomes" id="UP000033647"/>
    </source>
</evidence>
<sequence length="348" mass="37758">MTSRTRNQTRDLAETNGVLHAGSSAIDKGQATEESRFPVAVRFPLVVLSTFILSAVLNSVAAEYTGPELAAVSRNLTEGWQVGGLVGLKLAELVVAWYICYDYLDLAYLSLLNNVPHYFLLNTCFGIDYLVTLIPITIDIASIAIPFALLRSVKHARGGEKQKTPNQDIAQDNTVQFVTAALGASIYAFVLYSSFTTWLPTFLVVHFDGIRSMEKVHSTGIWLLLALFGPLGYAATQFIFVPAIGDAQNPGPIPRDAKARELRFDPETASLSQHVLHNLHMNPNGLTARGRILIRRTIMLAASSFFTSLTRSLMTIEGTDLGGALGWAGVWASAAGLVGLAFAWVADE</sequence>
<name>A0A0F4GTS6_9PEZI</name>
<gene>
    <name evidence="2" type="ORF">TI39_contig329g00035</name>
</gene>
<dbReference type="OrthoDB" id="5394254at2759"/>
<feature type="transmembrane region" description="Helical" evidence="1">
    <location>
        <begin position="298"/>
        <end position="316"/>
    </location>
</feature>
<feature type="transmembrane region" description="Helical" evidence="1">
    <location>
        <begin position="174"/>
        <end position="195"/>
    </location>
</feature>
<feature type="transmembrane region" description="Helical" evidence="1">
    <location>
        <begin position="129"/>
        <end position="153"/>
    </location>
</feature>
<feature type="transmembrane region" description="Helical" evidence="1">
    <location>
        <begin position="221"/>
        <end position="245"/>
    </location>
</feature>
<protein>
    <submittedName>
        <fullName evidence="2">Uncharacterized protein</fullName>
    </submittedName>
</protein>
<evidence type="ECO:0000313" key="2">
    <source>
        <dbReference type="EMBL" id="KJY00433.1"/>
    </source>
</evidence>
<feature type="transmembrane region" description="Helical" evidence="1">
    <location>
        <begin position="39"/>
        <end position="57"/>
    </location>
</feature>
<dbReference type="Proteomes" id="UP000033647">
    <property type="component" value="Unassembled WGS sequence"/>
</dbReference>
<accession>A0A0F4GTS6</accession>
<feature type="transmembrane region" description="Helical" evidence="1">
    <location>
        <begin position="328"/>
        <end position="346"/>
    </location>
</feature>
<dbReference type="AlphaFoldDB" id="A0A0F4GTS6"/>